<dbReference type="InterPro" id="IPR012902">
    <property type="entry name" value="N_methyl_site"/>
</dbReference>
<evidence type="ECO:0000256" key="6">
    <source>
        <dbReference type="SAM" id="Phobius"/>
    </source>
</evidence>
<evidence type="ECO:0000256" key="2">
    <source>
        <dbReference type="ARBA" id="ARBA00022481"/>
    </source>
</evidence>
<dbReference type="PANTHER" id="PTHR30093:SF44">
    <property type="entry name" value="TYPE II SECRETION SYSTEM CORE PROTEIN G"/>
    <property type="match status" value="1"/>
</dbReference>
<reference evidence="8" key="1">
    <citation type="submission" date="2017-04" db="EMBL/GenBank/DDBJ databases">
        <title>Function of individual gut microbiota members based on whole genome sequencing of pure cultures obtained from chicken caecum.</title>
        <authorList>
            <person name="Medvecky M."/>
            <person name="Cejkova D."/>
            <person name="Polansky O."/>
            <person name="Karasova D."/>
            <person name="Kubasova T."/>
            <person name="Cizek A."/>
            <person name="Rychlik I."/>
        </authorList>
    </citation>
    <scope>NUCLEOTIDE SEQUENCE [LARGE SCALE GENOMIC DNA]</scope>
    <source>
        <strain evidence="8">An273</strain>
    </source>
</reference>
<dbReference type="Pfam" id="PF07963">
    <property type="entry name" value="N_methyl"/>
    <property type="match status" value="1"/>
</dbReference>
<dbReference type="EMBL" id="NFJD01000004">
    <property type="protein sequence ID" value="OUO56265.1"/>
    <property type="molecule type" value="Genomic_DNA"/>
</dbReference>
<evidence type="ECO:0000256" key="4">
    <source>
        <dbReference type="ARBA" id="ARBA00022989"/>
    </source>
</evidence>
<keyword evidence="8" id="KW-1185">Reference proteome</keyword>
<keyword evidence="5 6" id="KW-0472">Membrane</keyword>
<accession>A0A1Y4DBM7</accession>
<feature type="transmembrane region" description="Helical" evidence="6">
    <location>
        <begin position="6"/>
        <end position="26"/>
    </location>
</feature>
<proteinExistence type="predicted"/>
<evidence type="ECO:0008006" key="9">
    <source>
        <dbReference type="Google" id="ProtNLM"/>
    </source>
</evidence>
<dbReference type="PANTHER" id="PTHR30093">
    <property type="entry name" value="GENERAL SECRETION PATHWAY PROTEIN G"/>
    <property type="match status" value="1"/>
</dbReference>
<keyword evidence="3 6" id="KW-0812">Transmembrane</keyword>
<organism evidence="7 8">
    <name type="scientific">Candidatus Avelusimicrobium gallicola</name>
    <dbReference type="NCBI Taxonomy" id="2562704"/>
    <lineage>
        <taxon>Bacteria</taxon>
        <taxon>Pseudomonadati</taxon>
        <taxon>Elusimicrobiota</taxon>
        <taxon>Elusimicrobia</taxon>
        <taxon>Elusimicrobiales</taxon>
        <taxon>Elusimicrobiaceae</taxon>
        <taxon>Candidatus Avelusimicrobium</taxon>
    </lineage>
</organism>
<dbReference type="SUPFAM" id="SSF54523">
    <property type="entry name" value="Pili subunits"/>
    <property type="match status" value="1"/>
</dbReference>
<dbReference type="InterPro" id="IPR045584">
    <property type="entry name" value="Pilin-like"/>
</dbReference>
<keyword evidence="2" id="KW-0488">Methylation</keyword>
<evidence type="ECO:0000313" key="8">
    <source>
        <dbReference type="Proteomes" id="UP000196368"/>
    </source>
</evidence>
<protein>
    <recommendedName>
        <fullName evidence="9">Prepilin-type cleavage/methylation domain-containing protein</fullName>
    </recommendedName>
</protein>
<dbReference type="Proteomes" id="UP000196368">
    <property type="component" value="Unassembled WGS sequence"/>
</dbReference>
<gene>
    <name evidence="7" type="ORF">B5F75_06520</name>
</gene>
<dbReference type="PROSITE" id="PS00409">
    <property type="entry name" value="PROKAR_NTER_METHYL"/>
    <property type="match status" value="1"/>
</dbReference>
<evidence type="ECO:0000256" key="5">
    <source>
        <dbReference type="ARBA" id="ARBA00023136"/>
    </source>
</evidence>
<dbReference type="GO" id="GO:0015627">
    <property type="term" value="C:type II protein secretion system complex"/>
    <property type="evidence" value="ECO:0007669"/>
    <property type="project" value="InterPro"/>
</dbReference>
<comment type="subcellular location">
    <subcellularLocation>
        <location evidence="1">Membrane</location>
        <topology evidence="1">Single-pass membrane protein</topology>
    </subcellularLocation>
</comment>
<dbReference type="GO" id="GO:0015628">
    <property type="term" value="P:protein secretion by the type II secretion system"/>
    <property type="evidence" value="ECO:0007669"/>
    <property type="project" value="InterPro"/>
</dbReference>
<dbReference type="AlphaFoldDB" id="A0A1Y4DBM7"/>
<comment type="caution">
    <text evidence="7">The sequence shown here is derived from an EMBL/GenBank/DDBJ whole genome shotgun (WGS) entry which is preliminary data.</text>
</comment>
<sequence length="162" mass="17822">MEKGFTLIELLVVVLIIGILAAVAVPQYTKAVDKARFTQVLTMMDSLKKGIDTFYLANGAVNILEKDLLDAMDIEVTGINCTTNTCTSDLGGGWSVGWSIRGQQNLYLVYAIIYKPSDSSNTMFMLQELLMNGKWSRYCVPQSSAAGKTMCDQLTQNGWTTN</sequence>
<name>A0A1Y4DBM7_9BACT</name>
<dbReference type="InterPro" id="IPR000983">
    <property type="entry name" value="Bac_GSPG_pilin"/>
</dbReference>
<evidence type="ECO:0000256" key="1">
    <source>
        <dbReference type="ARBA" id="ARBA00004167"/>
    </source>
</evidence>
<dbReference type="PRINTS" id="PR00813">
    <property type="entry name" value="BCTERIALGSPG"/>
</dbReference>
<dbReference type="GO" id="GO:0016020">
    <property type="term" value="C:membrane"/>
    <property type="evidence" value="ECO:0007669"/>
    <property type="project" value="UniProtKB-SubCell"/>
</dbReference>
<keyword evidence="4 6" id="KW-1133">Transmembrane helix</keyword>
<dbReference type="Gene3D" id="3.30.700.10">
    <property type="entry name" value="Glycoprotein, Type 4 Pilin"/>
    <property type="match status" value="1"/>
</dbReference>
<evidence type="ECO:0000256" key="3">
    <source>
        <dbReference type="ARBA" id="ARBA00022692"/>
    </source>
</evidence>
<evidence type="ECO:0000313" key="7">
    <source>
        <dbReference type="EMBL" id="OUO56265.1"/>
    </source>
</evidence>
<dbReference type="RefSeq" id="WP_275531910.1">
    <property type="nucleotide sequence ID" value="NZ_NFJD01000004.1"/>
</dbReference>
<dbReference type="NCBIfam" id="TIGR02532">
    <property type="entry name" value="IV_pilin_GFxxxE"/>
    <property type="match status" value="1"/>
</dbReference>